<keyword evidence="1" id="KW-0472">Membrane</keyword>
<feature type="transmembrane region" description="Helical" evidence="1">
    <location>
        <begin position="15"/>
        <end position="36"/>
    </location>
</feature>
<dbReference type="InterPro" id="IPR005877">
    <property type="entry name" value="YSIRK_signal_dom"/>
</dbReference>
<reference evidence="2 3" key="1">
    <citation type="submission" date="2019-03" db="EMBL/GenBank/DDBJ databases">
        <title>Flavobacterium LB-D12 sp. nov., isolated from arctic soil.</title>
        <authorList>
            <person name="Chaudhary D.K."/>
        </authorList>
    </citation>
    <scope>NUCLEOTIDE SEQUENCE [LARGE SCALE GENOMIC DNA]</scope>
    <source>
        <strain evidence="2 3">LB-D12</strain>
    </source>
</reference>
<organism evidence="2 3">
    <name type="scientific">Flavobacterium sandaracinum</name>
    <dbReference type="NCBI Taxonomy" id="2541733"/>
    <lineage>
        <taxon>Bacteria</taxon>
        <taxon>Pseudomonadati</taxon>
        <taxon>Bacteroidota</taxon>
        <taxon>Flavobacteriia</taxon>
        <taxon>Flavobacteriales</taxon>
        <taxon>Flavobacteriaceae</taxon>
        <taxon>Flavobacterium</taxon>
    </lineage>
</organism>
<dbReference type="Proteomes" id="UP000294644">
    <property type="component" value="Unassembled WGS sequence"/>
</dbReference>
<evidence type="ECO:0000313" key="2">
    <source>
        <dbReference type="EMBL" id="TDE04439.1"/>
    </source>
</evidence>
<gene>
    <name evidence="2" type="ORF">E0F91_08810</name>
</gene>
<keyword evidence="3" id="KW-1185">Reference proteome</keyword>
<dbReference type="OrthoDB" id="9855545at2"/>
<sequence length="65" mass="6930">MEIPFAFISKITSDAFLKVGACSIMVATLFLLSLNVMSFSVVNSKAVKNGLFIKGANIMKASSKV</sequence>
<dbReference type="NCBIfam" id="TIGR01168">
    <property type="entry name" value="YSIRK_signal"/>
    <property type="match status" value="1"/>
</dbReference>
<comment type="caution">
    <text evidence="2">The sequence shown here is derived from an EMBL/GenBank/DDBJ whole genome shotgun (WGS) entry which is preliminary data.</text>
</comment>
<keyword evidence="1" id="KW-0812">Transmembrane</keyword>
<evidence type="ECO:0000313" key="3">
    <source>
        <dbReference type="Proteomes" id="UP000294644"/>
    </source>
</evidence>
<evidence type="ECO:0000256" key="1">
    <source>
        <dbReference type="SAM" id="Phobius"/>
    </source>
</evidence>
<keyword evidence="1" id="KW-1133">Transmembrane helix</keyword>
<name>A0A4R5CUR9_9FLAO</name>
<dbReference type="EMBL" id="SMFN01000008">
    <property type="protein sequence ID" value="TDE04439.1"/>
    <property type="molecule type" value="Genomic_DNA"/>
</dbReference>
<dbReference type="AlphaFoldDB" id="A0A4R5CUR9"/>
<accession>A0A4R5CUR9</accession>
<proteinExistence type="predicted"/>
<protein>
    <submittedName>
        <fullName evidence="2">YSIRK-type signal peptide-containing protein</fullName>
    </submittedName>
</protein>